<reference evidence="2" key="1">
    <citation type="submission" date="2014-04" db="EMBL/GenBank/DDBJ databases">
        <title>Evolutionary Origins and Diversification of the Mycorrhizal Mutualists.</title>
        <authorList>
            <consortium name="DOE Joint Genome Institute"/>
            <consortium name="Mycorrhizal Genomics Consortium"/>
            <person name="Kohler A."/>
            <person name="Kuo A."/>
            <person name="Nagy L.G."/>
            <person name="Floudas D."/>
            <person name="Copeland A."/>
            <person name="Barry K.W."/>
            <person name="Cichocki N."/>
            <person name="Veneault-Fourrey C."/>
            <person name="LaButti K."/>
            <person name="Lindquist E.A."/>
            <person name="Lipzen A."/>
            <person name="Lundell T."/>
            <person name="Morin E."/>
            <person name="Murat C."/>
            <person name="Riley R."/>
            <person name="Ohm R."/>
            <person name="Sun H."/>
            <person name="Tunlid A."/>
            <person name="Henrissat B."/>
            <person name="Grigoriev I.V."/>
            <person name="Hibbett D.S."/>
            <person name="Martin F."/>
        </authorList>
    </citation>
    <scope>NUCLEOTIDE SEQUENCE [LARGE SCALE GENOMIC DNA]</scope>
    <source>
        <strain evidence="2">FD-334 SS-4</strain>
    </source>
</reference>
<name>A0A0D2NUX1_HYPSF</name>
<accession>A0A0D2NUX1</accession>
<keyword evidence="2" id="KW-1185">Reference proteome</keyword>
<dbReference type="AlphaFoldDB" id="A0A0D2NUX1"/>
<sequence>MATNRADSTLDLPLEVAELIIDESALAGDKDTLRNICLASKRYTPRCQQHLFHTIDLGDRCIPGGLYYRRLRTLLVRFPELGKLVRELRLVDTYVWDSEKEANWGWLIVEENLAGILAALPNLSAFSLRFNAETPAWPSFAAPLRHALIQLAQRPTMHAFALNRIARFPPSLLVTLVAGVRELELIDVAVQEFSPAAPLEVLLGVAAIATPVVVSLTLRAPKAGMLHVLRTILAAAPLPTLRRLRVAAVDHTDGAAALELWSLLHWGAHTITQIEWLPAVRPLTPATSPPAPIDFAILTRLASLQFLVNFHAPAPVFRHLLPVLAQVASGSHFHRLVIECMFVRPMELVARQRDWAALDGVLGTSAFHGVRDVVFVARKRSPPAALGDAAVVIGEMLPLARSRGVRISFDRNLD</sequence>
<gene>
    <name evidence="1" type="ORF">HYPSUDRAFT_43242</name>
</gene>
<dbReference type="EMBL" id="KN817568">
    <property type="protein sequence ID" value="KJA20346.1"/>
    <property type="molecule type" value="Genomic_DNA"/>
</dbReference>
<proteinExistence type="predicted"/>
<organism evidence="1 2">
    <name type="scientific">Hypholoma sublateritium (strain FD-334 SS-4)</name>
    <dbReference type="NCBI Taxonomy" id="945553"/>
    <lineage>
        <taxon>Eukaryota</taxon>
        <taxon>Fungi</taxon>
        <taxon>Dikarya</taxon>
        <taxon>Basidiomycota</taxon>
        <taxon>Agaricomycotina</taxon>
        <taxon>Agaricomycetes</taxon>
        <taxon>Agaricomycetidae</taxon>
        <taxon>Agaricales</taxon>
        <taxon>Agaricineae</taxon>
        <taxon>Strophariaceae</taxon>
        <taxon>Hypholoma</taxon>
    </lineage>
</organism>
<evidence type="ECO:0008006" key="3">
    <source>
        <dbReference type="Google" id="ProtNLM"/>
    </source>
</evidence>
<dbReference type="OrthoDB" id="3022813at2759"/>
<evidence type="ECO:0000313" key="2">
    <source>
        <dbReference type="Proteomes" id="UP000054270"/>
    </source>
</evidence>
<evidence type="ECO:0000313" key="1">
    <source>
        <dbReference type="EMBL" id="KJA20346.1"/>
    </source>
</evidence>
<protein>
    <recommendedName>
        <fullName evidence="3">F-box domain-containing protein</fullName>
    </recommendedName>
</protein>
<dbReference type="Proteomes" id="UP000054270">
    <property type="component" value="Unassembled WGS sequence"/>
</dbReference>